<evidence type="ECO:0000313" key="1">
    <source>
        <dbReference type="EMBL" id="PVE48366.1"/>
    </source>
</evidence>
<evidence type="ECO:0000313" key="2">
    <source>
        <dbReference type="Proteomes" id="UP000244810"/>
    </source>
</evidence>
<protein>
    <submittedName>
        <fullName evidence="1">Sporulation protein YtfJ</fullName>
    </submittedName>
</protein>
<dbReference type="InterPro" id="IPR014229">
    <property type="entry name" value="Spore_YtfJ"/>
</dbReference>
<gene>
    <name evidence="1" type="ORF">DDE23_04655</name>
</gene>
<dbReference type="EMBL" id="QDDR01000002">
    <property type="protein sequence ID" value="PVE48366.1"/>
    <property type="molecule type" value="Genomic_DNA"/>
</dbReference>
<comment type="caution">
    <text evidence="1">The sequence shown here is derived from an EMBL/GenBank/DDBJ whole genome shotgun (WGS) entry which is preliminary data.</text>
</comment>
<dbReference type="PANTHER" id="PTHR39162">
    <property type="entry name" value="GLL3345 PROTEIN"/>
    <property type="match status" value="1"/>
</dbReference>
<name>A0A2T7UUU2_9RHOB</name>
<dbReference type="Pfam" id="PF09579">
    <property type="entry name" value="Spore_YtfJ"/>
    <property type="match status" value="1"/>
</dbReference>
<accession>A0A2T7UUU2</accession>
<keyword evidence="2" id="KW-1185">Reference proteome</keyword>
<dbReference type="AlphaFoldDB" id="A0A2T7UUU2"/>
<sequence>MAAPRGMRQNDPSAQERRMDDVVKLLKGTVDELEKLLNAKNVLGDPIDRDGATVIPIVSYGFGFGAGGGTGGVAGQTGNGMGTAAGGGIRPVGAIIIDAGGARVEPVRGDMATMAEALGSTVAKVMKAKGKPEA</sequence>
<proteinExistence type="predicted"/>
<reference evidence="1 2" key="1">
    <citation type="journal article" date="2011" name="Syst. Appl. Microbiol.">
        <title>Defluviimonas denitrificans gen. nov., sp. nov., and Pararhodobacter aggregans gen. nov., sp. nov., non-phototrophic Rhodobacteraceae from the biofilter of a marine aquaculture.</title>
        <authorList>
            <person name="Foesel B.U."/>
            <person name="Drake H.L."/>
            <person name="Schramm A."/>
        </authorList>
    </citation>
    <scope>NUCLEOTIDE SEQUENCE [LARGE SCALE GENOMIC DNA]</scope>
    <source>
        <strain evidence="1 2">D1-19</strain>
    </source>
</reference>
<organism evidence="1 2">
    <name type="scientific">Pararhodobacter aggregans</name>
    <dbReference type="NCBI Taxonomy" id="404875"/>
    <lineage>
        <taxon>Bacteria</taxon>
        <taxon>Pseudomonadati</taxon>
        <taxon>Pseudomonadota</taxon>
        <taxon>Alphaproteobacteria</taxon>
        <taxon>Rhodobacterales</taxon>
        <taxon>Paracoccaceae</taxon>
        <taxon>Pararhodobacter</taxon>
    </lineage>
</organism>
<dbReference type="PANTHER" id="PTHR39162:SF1">
    <property type="entry name" value="SPORULATION PROTEIN YTFJ"/>
    <property type="match status" value="1"/>
</dbReference>
<dbReference type="Proteomes" id="UP000244810">
    <property type="component" value="Unassembled WGS sequence"/>
</dbReference>